<dbReference type="EMBL" id="VSWD01000010">
    <property type="protein sequence ID" value="KAK3089383.1"/>
    <property type="molecule type" value="Genomic_DNA"/>
</dbReference>
<proteinExistence type="predicted"/>
<organism evidence="2 3">
    <name type="scientific">Pinctada imbricata</name>
    <name type="common">Atlantic pearl-oyster</name>
    <name type="synonym">Pinctada martensii</name>
    <dbReference type="NCBI Taxonomy" id="66713"/>
    <lineage>
        <taxon>Eukaryota</taxon>
        <taxon>Metazoa</taxon>
        <taxon>Spiralia</taxon>
        <taxon>Lophotrochozoa</taxon>
        <taxon>Mollusca</taxon>
        <taxon>Bivalvia</taxon>
        <taxon>Autobranchia</taxon>
        <taxon>Pteriomorphia</taxon>
        <taxon>Pterioida</taxon>
        <taxon>Pterioidea</taxon>
        <taxon>Pteriidae</taxon>
        <taxon>Pinctada</taxon>
    </lineage>
</organism>
<feature type="region of interest" description="Disordered" evidence="1">
    <location>
        <begin position="1"/>
        <end position="23"/>
    </location>
</feature>
<feature type="compositionally biased region" description="Basic and acidic residues" evidence="1">
    <location>
        <begin position="1"/>
        <end position="15"/>
    </location>
</feature>
<keyword evidence="3" id="KW-1185">Reference proteome</keyword>
<feature type="region of interest" description="Disordered" evidence="1">
    <location>
        <begin position="98"/>
        <end position="117"/>
    </location>
</feature>
<dbReference type="SUPFAM" id="SSF101898">
    <property type="entry name" value="NHL repeat"/>
    <property type="match status" value="1"/>
</dbReference>
<sequence length="390" mass="44308">MNKLDSRTSRDEAYGRKLRSSKVKMKRGENELILAKAQKVHSTTRKNSAVAVENKSRKGRIKPILTRKTSKQITSDRSDGTKKNRKVNPRNELKTAKLNQKMKTPSRGRIKPENGTNTKMNVEHIRTFSCEESDDQERTRFTDVVFVDKDHILALDDKFFMWQAYGYRACLFRLDGTLVAELPLPGYPWSVVMLHPMTAVITIRDKPSKGLLWVSIDVPNKSMEVVKNKVFEDTFGVTFDGRNIIASHFEKEYLTVLTEDGEDVSKIPIERGRIFRCLSMGKNGNLLCLDNLRQTVAVIDQRGKNLISLSTYHLRKPSALAIDLHNNIYVGNTGDLGVSNVVQFDTNGKYVKTLCHLEDLRGLAVSRDSDLLAISHEHSISIYKLKTGRR</sequence>
<evidence type="ECO:0000313" key="2">
    <source>
        <dbReference type="EMBL" id="KAK3089383.1"/>
    </source>
</evidence>
<comment type="caution">
    <text evidence="2">The sequence shown here is derived from an EMBL/GenBank/DDBJ whole genome shotgun (WGS) entry which is preliminary data.</text>
</comment>
<dbReference type="AlphaFoldDB" id="A0AA89BVW0"/>
<reference evidence="2" key="1">
    <citation type="submission" date="2019-08" db="EMBL/GenBank/DDBJ databases">
        <title>The improved chromosome-level genome for the pearl oyster Pinctada fucata martensii using PacBio sequencing and Hi-C.</title>
        <authorList>
            <person name="Zheng Z."/>
        </authorList>
    </citation>
    <scope>NUCLEOTIDE SEQUENCE</scope>
    <source>
        <strain evidence="2">ZZ-2019</strain>
        <tissue evidence="2">Adductor muscle</tissue>
    </source>
</reference>
<evidence type="ECO:0000256" key="1">
    <source>
        <dbReference type="SAM" id="MobiDB-lite"/>
    </source>
</evidence>
<accession>A0AA89BVW0</accession>
<gene>
    <name evidence="2" type="ORF">FSP39_003166</name>
</gene>
<dbReference type="Proteomes" id="UP001186944">
    <property type="component" value="Unassembled WGS sequence"/>
</dbReference>
<name>A0AA89BVW0_PINIB</name>
<protein>
    <submittedName>
        <fullName evidence="2">Uncharacterized protein</fullName>
    </submittedName>
</protein>
<feature type="region of interest" description="Disordered" evidence="1">
    <location>
        <begin position="64"/>
        <end position="91"/>
    </location>
</feature>
<evidence type="ECO:0000313" key="3">
    <source>
        <dbReference type="Proteomes" id="UP001186944"/>
    </source>
</evidence>
<dbReference type="Gene3D" id="2.120.10.30">
    <property type="entry name" value="TolB, C-terminal domain"/>
    <property type="match status" value="1"/>
</dbReference>
<dbReference type="InterPro" id="IPR011042">
    <property type="entry name" value="6-blade_b-propeller_TolB-like"/>
</dbReference>